<comment type="similarity">
    <text evidence="1">Belongs to the HesB/IscA family.</text>
</comment>
<protein>
    <recommendedName>
        <fullName evidence="5">Iron-sulfur cluster assembly accessory protein</fullName>
    </recommendedName>
</protein>
<proteinExistence type="inferred from homology"/>
<evidence type="ECO:0000313" key="4">
    <source>
        <dbReference type="Proteomes" id="UP000224006"/>
    </source>
</evidence>
<dbReference type="Proteomes" id="UP000224006">
    <property type="component" value="Chromosome III"/>
</dbReference>
<dbReference type="GO" id="GO:0051539">
    <property type="term" value="F:4 iron, 4 sulfur cluster binding"/>
    <property type="evidence" value="ECO:0007669"/>
    <property type="project" value="TreeGrafter"/>
</dbReference>
<accession>A0A2A9ML08</accession>
<dbReference type="PANTHER" id="PTHR43011">
    <property type="entry name" value="IRON-SULFUR CLUSTER ASSEMBLY 2 HOMOLOG, MITOCHONDRIAL"/>
    <property type="match status" value="1"/>
</dbReference>
<name>A0A2A9ML08_BESBE</name>
<reference evidence="3 4" key="1">
    <citation type="submission" date="2017-09" db="EMBL/GenBank/DDBJ databases">
        <title>Genome sequencing of Besnoitia besnoiti strain Bb-Ger1.</title>
        <authorList>
            <person name="Schares G."/>
            <person name="Venepally P."/>
            <person name="Lorenzi H.A."/>
        </authorList>
    </citation>
    <scope>NUCLEOTIDE SEQUENCE [LARGE SCALE GENOMIC DNA]</scope>
    <source>
        <strain evidence="3 4">Bb-Ger1</strain>
    </source>
</reference>
<keyword evidence="4" id="KW-1185">Reference proteome</keyword>
<dbReference type="VEuPathDB" id="ToxoDB:BESB_045090"/>
<evidence type="ECO:0000313" key="3">
    <source>
        <dbReference type="EMBL" id="PFH36317.1"/>
    </source>
</evidence>
<gene>
    <name evidence="3" type="ORF">BESB_045090</name>
</gene>
<dbReference type="GeneID" id="40309439"/>
<feature type="region of interest" description="Disordered" evidence="2">
    <location>
        <begin position="108"/>
        <end position="129"/>
    </location>
</feature>
<dbReference type="STRING" id="94643.A0A2A9ML08"/>
<dbReference type="GO" id="GO:0051537">
    <property type="term" value="F:2 iron, 2 sulfur cluster binding"/>
    <property type="evidence" value="ECO:0007669"/>
    <property type="project" value="TreeGrafter"/>
</dbReference>
<evidence type="ECO:0000256" key="2">
    <source>
        <dbReference type="SAM" id="MobiDB-lite"/>
    </source>
</evidence>
<evidence type="ECO:0000256" key="1">
    <source>
        <dbReference type="ARBA" id="ARBA00006718"/>
    </source>
</evidence>
<dbReference type="AlphaFoldDB" id="A0A2A9ML08"/>
<dbReference type="OrthoDB" id="331345at2759"/>
<dbReference type="GO" id="GO:0016226">
    <property type="term" value="P:iron-sulfur cluster assembly"/>
    <property type="evidence" value="ECO:0007669"/>
    <property type="project" value="TreeGrafter"/>
</dbReference>
<dbReference type="EMBL" id="NWUJ01000003">
    <property type="protein sequence ID" value="PFH36317.1"/>
    <property type="molecule type" value="Genomic_DNA"/>
</dbReference>
<dbReference type="KEGG" id="bbes:BESB_045090"/>
<organism evidence="3 4">
    <name type="scientific">Besnoitia besnoiti</name>
    <name type="common">Apicomplexan protozoan</name>
    <dbReference type="NCBI Taxonomy" id="94643"/>
    <lineage>
        <taxon>Eukaryota</taxon>
        <taxon>Sar</taxon>
        <taxon>Alveolata</taxon>
        <taxon>Apicomplexa</taxon>
        <taxon>Conoidasida</taxon>
        <taxon>Coccidia</taxon>
        <taxon>Eucoccidiorida</taxon>
        <taxon>Eimeriorina</taxon>
        <taxon>Sarcocystidae</taxon>
        <taxon>Besnoitia</taxon>
    </lineage>
</organism>
<dbReference type="GO" id="GO:0005506">
    <property type="term" value="F:iron ion binding"/>
    <property type="evidence" value="ECO:0007669"/>
    <property type="project" value="TreeGrafter"/>
</dbReference>
<dbReference type="Gene3D" id="2.60.300.12">
    <property type="entry name" value="HesB-like domain"/>
    <property type="match status" value="1"/>
</dbReference>
<dbReference type="InterPro" id="IPR035903">
    <property type="entry name" value="HesB-like_dom_sf"/>
</dbReference>
<sequence length="272" mass="29157">MRARGSTQSEFLVLKEEDGETILHISPAAVKRLTQIWVKRREVELLAYAAASQVGKAAAQVDAHLHGTPTSLGVSASGDGAGKQDSEFLLREGRVREELFGVLPGERAQQAADRQRIRDTGGGSGHAFSTEAAEGLERKNAARSGIHDTKLGLLVRVVSGGCSGYQYCFDLVGQKALGEFRQAGTHLFFWLSSTPEGSTAGGGKNLPGTVSAAASRERRWCVVVDQCSVPLLENSVVDYSDTLTASEFRIVQNEQAENVCSCGHSFAIKDDF</sequence>
<dbReference type="PANTHER" id="PTHR43011:SF1">
    <property type="entry name" value="IRON-SULFUR CLUSTER ASSEMBLY 2 HOMOLOG, MITOCHONDRIAL"/>
    <property type="match status" value="1"/>
</dbReference>
<comment type="caution">
    <text evidence="3">The sequence shown here is derived from an EMBL/GenBank/DDBJ whole genome shotgun (WGS) entry which is preliminary data.</text>
</comment>
<evidence type="ECO:0008006" key="5">
    <source>
        <dbReference type="Google" id="ProtNLM"/>
    </source>
</evidence>
<dbReference type="RefSeq" id="XP_029220326.1">
    <property type="nucleotide sequence ID" value="XM_029362960.1"/>
</dbReference>
<dbReference type="GO" id="GO:0005739">
    <property type="term" value="C:mitochondrion"/>
    <property type="evidence" value="ECO:0007669"/>
    <property type="project" value="TreeGrafter"/>
</dbReference>